<accession>A0A383VFX0</accession>
<proteinExistence type="predicted"/>
<keyword evidence="3" id="KW-1185">Reference proteome</keyword>
<evidence type="ECO:0000313" key="2">
    <source>
        <dbReference type="EMBL" id="SZX63810.1"/>
    </source>
</evidence>
<protein>
    <submittedName>
        <fullName evidence="2">Uncharacterized protein</fullName>
    </submittedName>
</protein>
<reference evidence="2 3" key="1">
    <citation type="submission" date="2016-10" db="EMBL/GenBank/DDBJ databases">
        <authorList>
            <person name="Cai Z."/>
        </authorList>
    </citation>
    <scope>NUCLEOTIDE SEQUENCE [LARGE SCALE GENOMIC DNA]</scope>
</reference>
<sequence length="104" mass="10821">MGISRDRAGSPARGSGDSSSSSSSSSSSAPSAGAGPRSVAASLVANFLKDTRACIEDLAARDPQLFPRLALRVLVDTGQMGSLAGRMQWTAGQLQQTKQQQQRQ</sequence>
<feature type="region of interest" description="Disordered" evidence="1">
    <location>
        <begin position="1"/>
        <end position="36"/>
    </location>
</feature>
<dbReference type="EMBL" id="FNXT01000345">
    <property type="protein sequence ID" value="SZX63810.1"/>
    <property type="molecule type" value="Genomic_DNA"/>
</dbReference>
<feature type="compositionally biased region" description="Low complexity" evidence="1">
    <location>
        <begin position="9"/>
        <end position="36"/>
    </location>
</feature>
<dbReference type="AlphaFoldDB" id="A0A383VFX0"/>
<name>A0A383VFX0_TETOB</name>
<organism evidence="2 3">
    <name type="scientific">Tetradesmus obliquus</name>
    <name type="common">Green alga</name>
    <name type="synonym">Acutodesmus obliquus</name>
    <dbReference type="NCBI Taxonomy" id="3088"/>
    <lineage>
        <taxon>Eukaryota</taxon>
        <taxon>Viridiplantae</taxon>
        <taxon>Chlorophyta</taxon>
        <taxon>core chlorophytes</taxon>
        <taxon>Chlorophyceae</taxon>
        <taxon>CS clade</taxon>
        <taxon>Sphaeropleales</taxon>
        <taxon>Scenedesmaceae</taxon>
        <taxon>Tetradesmus</taxon>
    </lineage>
</organism>
<gene>
    <name evidence="2" type="ORF">BQ4739_LOCUS4355</name>
</gene>
<evidence type="ECO:0000313" key="3">
    <source>
        <dbReference type="Proteomes" id="UP000256970"/>
    </source>
</evidence>
<dbReference type="Proteomes" id="UP000256970">
    <property type="component" value="Unassembled WGS sequence"/>
</dbReference>
<evidence type="ECO:0000256" key="1">
    <source>
        <dbReference type="SAM" id="MobiDB-lite"/>
    </source>
</evidence>